<keyword evidence="10" id="KW-0408">Iron</keyword>
<organism evidence="13 14">
    <name type="scientific">Salinisphaera orenii YIM 95161</name>
    <dbReference type="NCBI Taxonomy" id="1051139"/>
    <lineage>
        <taxon>Bacteria</taxon>
        <taxon>Pseudomonadati</taxon>
        <taxon>Pseudomonadota</taxon>
        <taxon>Gammaproteobacteria</taxon>
        <taxon>Salinisphaerales</taxon>
        <taxon>Salinisphaeraceae</taxon>
        <taxon>Salinisphaera</taxon>
    </lineage>
</organism>
<keyword evidence="6" id="KW-0479">Metal-binding</keyword>
<comment type="cofactor">
    <cofactor evidence="2">
        <name>Fe(3+)</name>
        <dbReference type="ChEBI" id="CHEBI:29034"/>
    </cofactor>
</comment>
<dbReference type="OrthoDB" id="9800887at2"/>
<proteinExistence type="inferred from homology"/>
<dbReference type="GO" id="GO:0018576">
    <property type="term" value="F:catechol 1,2-dioxygenase activity"/>
    <property type="evidence" value="ECO:0007669"/>
    <property type="project" value="UniProtKB-EC"/>
</dbReference>
<evidence type="ECO:0000256" key="6">
    <source>
        <dbReference type="ARBA" id="ARBA00022723"/>
    </source>
</evidence>
<dbReference type="NCBIfam" id="TIGR02439">
    <property type="entry name" value="catechol_proteo"/>
    <property type="match status" value="1"/>
</dbReference>
<dbReference type="InterPro" id="IPR015889">
    <property type="entry name" value="Intradiol_dOase_core"/>
</dbReference>
<sequence length="314" mass="35050">MKHKSVHIAENPEVRDFAREISGLDSEAGDTRVKQIMHRLITDIFRLIDDLDVRPEEFWSAVSYLNELGGEKEAGLLAAGLGLEHYIDMRLDAEDAQAALQGGTPRTIEGPLYIPGAPKAEGFTRMDDGTDDGEVMWLHGQVRDADSGELIPGAVVDVWHADTQGNYSFFDASQSEYNLRRRIVTDGDGRYRARSIVPSGYGCPPEGATQRLLDQLGRHGHRPAHIHFFVSADGRQHLTTQINLADDAYLHDDFAYATRDELIAEVVRHDDADRAEALGIPTPFAEIEFNFELKSTADEHRQQPIKRPHAMEAI</sequence>
<evidence type="ECO:0000256" key="2">
    <source>
        <dbReference type="ARBA" id="ARBA00001965"/>
    </source>
</evidence>
<evidence type="ECO:0000256" key="1">
    <source>
        <dbReference type="ARBA" id="ARBA00001312"/>
    </source>
</evidence>
<dbReference type="GO" id="GO:0042952">
    <property type="term" value="P:beta-ketoadipate pathway"/>
    <property type="evidence" value="ECO:0007669"/>
    <property type="project" value="UniProtKB-UniPathway"/>
</dbReference>
<evidence type="ECO:0000259" key="11">
    <source>
        <dbReference type="Pfam" id="PF00775"/>
    </source>
</evidence>
<feature type="domain" description="Catechol dioxygenase N-terminal" evidence="12">
    <location>
        <begin position="30"/>
        <end position="98"/>
    </location>
</feature>
<dbReference type="Pfam" id="PF04444">
    <property type="entry name" value="Dioxygenase_N"/>
    <property type="match status" value="1"/>
</dbReference>
<dbReference type="AlphaFoldDB" id="A0A423PDI2"/>
<comment type="caution">
    <text evidence="13">The sequence shown here is derived from an EMBL/GenBank/DDBJ whole genome shotgun (WGS) entry which is preliminary data.</text>
</comment>
<keyword evidence="7" id="KW-0058">Aromatic hydrocarbons catabolism</keyword>
<accession>A0A423PDI2</accession>
<dbReference type="InterPro" id="IPR000627">
    <property type="entry name" value="Intradiol_dOase_C"/>
</dbReference>
<protein>
    <recommendedName>
        <fullName evidence="5">catechol 1,2-dioxygenase</fullName>
        <ecNumber evidence="5">1.13.11.1</ecNumber>
    </recommendedName>
</protein>
<evidence type="ECO:0000256" key="7">
    <source>
        <dbReference type="ARBA" id="ARBA00022797"/>
    </source>
</evidence>
<dbReference type="UniPathway" id="UPA00157">
    <property type="reaction ID" value="UER00258"/>
</dbReference>
<evidence type="ECO:0000256" key="10">
    <source>
        <dbReference type="ARBA" id="ARBA00023004"/>
    </source>
</evidence>
<keyword evidence="9" id="KW-0560">Oxidoreductase</keyword>
<evidence type="ECO:0000256" key="4">
    <source>
        <dbReference type="ARBA" id="ARBA00007825"/>
    </source>
</evidence>
<comment type="similarity">
    <text evidence="4">Belongs to the intradiol ring-cleavage dioxygenase family.</text>
</comment>
<feature type="domain" description="Intradiol ring-cleavage dioxygenases" evidence="11">
    <location>
        <begin position="108"/>
        <end position="294"/>
    </location>
</feature>
<dbReference type="Gene3D" id="2.60.130.10">
    <property type="entry name" value="Aromatic compound dioxygenase"/>
    <property type="match status" value="1"/>
</dbReference>
<dbReference type="RefSeq" id="WP_123592643.1">
    <property type="nucleotide sequence ID" value="NZ_AYKF01000144.1"/>
</dbReference>
<dbReference type="Pfam" id="PF00775">
    <property type="entry name" value="Dioxygenase_C"/>
    <property type="match status" value="1"/>
</dbReference>
<evidence type="ECO:0000313" key="13">
    <source>
        <dbReference type="EMBL" id="ROO22685.1"/>
    </source>
</evidence>
<dbReference type="Proteomes" id="UP000285123">
    <property type="component" value="Unassembled WGS sequence"/>
</dbReference>
<dbReference type="PANTHER" id="PTHR33711">
    <property type="entry name" value="DIOXYGENASE, PUTATIVE (AFU_ORTHOLOGUE AFUA_2G02910)-RELATED"/>
    <property type="match status" value="1"/>
</dbReference>
<evidence type="ECO:0000256" key="8">
    <source>
        <dbReference type="ARBA" id="ARBA00022964"/>
    </source>
</evidence>
<dbReference type="PANTHER" id="PTHR33711:SF7">
    <property type="entry name" value="INTRADIOL RING-CLEAVAGE DIOXYGENASES DOMAIN-CONTAINING PROTEIN-RELATED"/>
    <property type="match status" value="1"/>
</dbReference>
<dbReference type="SUPFAM" id="SSF49482">
    <property type="entry name" value="Aromatic compound dioxygenase"/>
    <property type="match status" value="1"/>
</dbReference>
<dbReference type="EC" id="1.13.11.1" evidence="5"/>
<dbReference type="InterPro" id="IPR012801">
    <property type="entry name" value="Cchol_dOase_prob"/>
</dbReference>
<dbReference type="GO" id="GO:0008199">
    <property type="term" value="F:ferric iron binding"/>
    <property type="evidence" value="ECO:0007669"/>
    <property type="project" value="InterPro"/>
</dbReference>
<evidence type="ECO:0000259" key="12">
    <source>
        <dbReference type="Pfam" id="PF04444"/>
    </source>
</evidence>
<evidence type="ECO:0000256" key="5">
    <source>
        <dbReference type="ARBA" id="ARBA00013118"/>
    </source>
</evidence>
<name>A0A423PDI2_9GAMM</name>
<evidence type="ECO:0000313" key="14">
    <source>
        <dbReference type="Proteomes" id="UP000285123"/>
    </source>
</evidence>
<comment type="catalytic activity">
    <reaction evidence="1">
        <text>catechol + O2 = cis,cis-muconate + 2 H(+)</text>
        <dbReference type="Rhea" id="RHEA:23852"/>
        <dbReference type="ChEBI" id="CHEBI:15378"/>
        <dbReference type="ChEBI" id="CHEBI:15379"/>
        <dbReference type="ChEBI" id="CHEBI:18135"/>
        <dbReference type="ChEBI" id="CHEBI:32379"/>
        <dbReference type="EC" id="1.13.11.1"/>
    </reaction>
</comment>
<comment type="pathway">
    <text evidence="3">Aromatic compound metabolism; beta-ketoadipate pathway; 5-oxo-4,5-dihydro-2-furylacetate from catechol: step 1/3.</text>
</comment>
<gene>
    <name evidence="13" type="ORF">SAHL_17310</name>
</gene>
<evidence type="ECO:0000256" key="9">
    <source>
        <dbReference type="ARBA" id="ARBA00023002"/>
    </source>
</evidence>
<reference evidence="13 14" key="1">
    <citation type="submission" date="2013-10" db="EMBL/GenBank/DDBJ databases">
        <title>Salinisphaera halophila YIM 95161 Genome Sequencing.</title>
        <authorList>
            <person name="Lai Q."/>
            <person name="Li C."/>
            <person name="Shao Z."/>
        </authorList>
    </citation>
    <scope>NUCLEOTIDE SEQUENCE [LARGE SCALE GENOMIC DNA]</scope>
    <source>
        <strain evidence="13 14">YIM 95161</strain>
    </source>
</reference>
<keyword evidence="8" id="KW-0223">Dioxygenase</keyword>
<dbReference type="GO" id="GO:0019614">
    <property type="term" value="P:catechol-containing compound catabolic process"/>
    <property type="evidence" value="ECO:0007669"/>
    <property type="project" value="InterPro"/>
</dbReference>
<evidence type="ECO:0000256" key="3">
    <source>
        <dbReference type="ARBA" id="ARBA00004957"/>
    </source>
</evidence>
<dbReference type="EMBL" id="AYKF01000144">
    <property type="protein sequence ID" value="ROO22685.1"/>
    <property type="molecule type" value="Genomic_DNA"/>
</dbReference>
<dbReference type="InterPro" id="IPR050770">
    <property type="entry name" value="Intradiol_RC_Dioxygenase"/>
</dbReference>
<dbReference type="InterPro" id="IPR007535">
    <property type="entry name" value="Catechol_dOase_N"/>
</dbReference>